<comment type="caution">
    <text evidence="2">The sequence shown here is derived from an EMBL/GenBank/DDBJ whole genome shotgun (WGS) entry which is preliminary data.</text>
</comment>
<evidence type="ECO:0000313" key="3">
    <source>
        <dbReference type="EMBL" id="CAF4223941.1"/>
    </source>
</evidence>
<evidence type="ECO:0000313" key="2">
    <source>
        <dbReference type="EMBL" id="CAF1313806.1"/>
    </source>
</evidence>
<dbReference type="PROSITE" id="PS50181">
    <property type="entry name" value="FBOX"/>
    <property type="match status" value="1"/>
</dbReference>
<dbReference type="Proteomes" id="UP000663823">
    <property type="component" value="Unassembled WGS sequence"/>
</dbReference>
<sequence>MKVLSVELNDLPDAILLLIFKKFDNAKVLYSFIHVNKRFNKLVHDSIFTNRLTMTRCFFYGGPFPQSNNPILDRFCSQILPSIHDKIK</sequence>
<evidence type="ECO:0000259" key="1">
    <source>
        <dbReference type="PROSITE" id="PS50181"/>
    </source>
</evidence>
<dbReference type="AlphaFoldDB" id="A0A815ES99"/>
<proteinExistence type="predicted"/>
<reference evidence="2" key="1">
    <citation type="submission" date="2021-02" db="EMBL/GenBank/DDBJ databases">
        <authorList>
            <person name="Nowell W R."/>
        </authorList>
    </citation>
    <scope>NUCLEOTIDE SEQUENCE</scope>
</reference>
<organism evidence="2 4">
    <name type="scientific">Rotaria sordida</name>
    <dbReference type="NCBI Taxonomy" id="392033"/>
    <lineage>
        <taxon>Eukaryota</taxon>
        <taxon>Metazoa</taxon>
        <taxon>Spiralia</taxon>
        <taxon>Gnathifera</taxon>
        <taxon>Rotifera</taxon>
        <taxon>Eurotatoria</taxon>
        <taxon>Bdelloidea</taxon>
        <taxon>Philodinida</taxon>
        <taxon>Philodinidae</taxon>
        <taxon>Rotaria</taxon>
    </lineage>
</organism>
<accession>A0A815ES99</accession>
<dbReference type="SUPFAM" id="SSF81383">
    <property type="entry name" value="F-box domain"/>
    <property type="match status" value="1"/>
</dbReference>
<evidence type="ECO:0000313" key="4">
    <source>
        <dbReference type="Proteomes" id="UP000663882"/>
    </source>
</evidence>
<feature type="domain" description="F-box" evidence="1">
    <location>
        <begin position="5"/>
        <end position="52"/>
    </location>
</feature>
<dbReference type="OrthoDB" id="10257471at2759"/>
<gene>
    <name evidence="3" type="ORF">OTI717_LOCUS39485</name>
    <name evidence="2" type="ORF">RFH988_LOCUS30394</name>
</gene>
<name>A0A815ES99_9BILA</name>
<dbReference type="Proteomes" id="UP000663882">
    <property type="component" value="Unassembled WGS sequence"/>
</dbReference>
<dbReference type="Pfam" id="PF00646">
    <property type="entry name" value="F-box"/>
    <property type="match status" value="1"/>
</dbReference>
<dbReference type="InterPro" id="IPR001810">
    <property type="entry name" value="F-box_dom"/>
</dbReference>
<protein>
    <recommendedName>
        <fullName evidence="1">F-box domain-containing protein</fullName>
    </recommendedName>
</protein>
<dbReference type="EMBL" id="CAJOAX010025741">
    <property type="protein sequence ID" value="CAF4223941.1"/>
    <property type="molecule type" value="Genomic_DNA"/>
</dbReference>
<dbReference type="InterPro" id="IPR036047">
    <property type="entry name" value="F-box-like_dom_sf"/>
</dbReference>
<dbReference type="EMBL" id="CAJNOO010003033">
    <property type="protein sequence ID" value="CAF1313806.1"/>
    <property type="molecule type" value="Genomic_DNA"/>
</dbReference>